<dbReference type="Pfam" id="PF13411">
    <property type="entry name" value="MerR_1"/>
    <property type="match status" value="1"/>
</dbReference>
<evidence type="ECO:0000313" key="4">
    <source>
        <dbReference type="Proteomes" id="UP000289856"/>
    </source>
</evidence>
<dbReference type="EMBL" id="AP019400">
    <property type="protein sequence ID" value="BBI36648.1"/>
    <property type="molecule type" value="Genomic_DNA"/>
</dbReference>
<proteinExistence type="predicted"/>
<dbReference type="PANTHER" id="PTHR30204:SF82">
    <property type="entry name" value="TRANSCRIPTIONAL REGULATOR, MERR FAMILY"/>
    <property type="match status" value="1"/>
</dbReference>
<dbReference type="OrthoDB" id="9811174at2"/>
<evidence type="ECO:0000313" key="3">
    <source>
        <dbReference type="EMBL" id="BBI36648.1"/>
    </source>
</evidence>
<dbReference type="KEGG" id="cohn:KCTCHS21_60470"/>
<protein>
    <submittedName>
        <fullName evidence="3">MerR family transcriptional regulator</fullName>
    </submittedName>
</protein>
<dbReference type="SMART" id="SM00422">
    <property type="entry name" value="HTH_MERR"/>
    <property type="match status" value="1"/>
</dbReference>
<evidence type="ECO:0000256" key="1">
    <source>
        <dbReference type="ARBA" id="ARBA00023125"/>
    </source>
</evidence>
<sequence length="124" mass="14790">MNYYSIGQASAKFNIPESTLRYYDKKGLLPLIERDEAGRRLFSEHQMALLQSLIYLKNTHMPIKSIRQYMEWFVEGDSTLEFRLDMIRKHKQRVLDEISLLTKYVPGIDKKIDRYLKQTEEGRT</sequence>
<dbReference type="GO" id="GO:0003677">
    <property type="term" value="F:DNA binding"/>
    <property type="evidence" value="ECO:0007669"/>
    <property type="project" value="UniProtKB-KW"/>
</dbReference>
<keyword evidence="4" id="KW-1185">Reference proteome</keyword>
<dbReference type="AlphaFoldDB" id="A0A3T1DFA2"/>
<dbReference type="PANTHER" id="PTHR30204">
    <property type="entry name" value="REDOX-CYCLING DRUG-SENSING TRANSCRIPTIONAL ACTIVATOR SOXR"/>
    <property type="match status" value="1"/>
</dbReference>
<dbReference type="PROSITE" id="PS50937">
    <property type="entry name" value="HTH_MERR_2"/>
    <property type="match status" value="1"/>
</dbReference>
<keyword evidence="1" id="KW-0238">DNA-binding</keyword>
<evidence type="ECO:0000259" key="2">
    <source>
        <dbReference type="PROSITE" id="PS50937"/>
    </source>
</evidence>
<dbReference type="GO" id="GO:0003700">
    <property type="term" value="F:DNA-binding transcription factor activity"/>
    <property type="evidence" value="ECO:0007669"/>
    <property type="project" value="InterPro"/>
</dbReference>
<dbReference type="InterPro" id="IPR047057">
    <property type="entry name" value="MerR_fam"/>
</dbReference>
<dbReference type="Gene3D" id="1.10.1660.10">
    <property type="match status" value="1"/>
</dbReference>
<organism evidence="3 4">
    <name type="scientific">Cohnella abietis</name>
    <dbReference type="NCBI Taxonomy" id="2507935"/>
    <lineage>
        <taxon>Bacteria</taxon>
        <taxon>Bacillati</taxon>
        <taxon>Bacillota</taxon>
        <taxon>Bacilli</taxon>
        <taxon>Bacillales</taxon>
        <taxon>Paenibacillaceae</taxon>
        <taxon>Cohnella</taxon>
    </lineage>
</organism>
<dbReference type="SUPFAM" id="SSF46955">
    <property type="entry name" value="Putative DNA-binding domain"/>
    <property type="match status" value="1"/>
</dbReference>
<name>A0A3T1DFA2_9BACL</name>
<gene>
    <name evidence="3" type="ORF">KCTCHS21_60470</name>
</gene>
<dbReference type="CDD" id="cd01109">
    <property type="entry name" value="HTH_YyaN"/>
    <property type="match status" value="1"/>
</dbReference>
<dbReference type="InterPro" id="IPR009061">
    <property type="entry name" value="DNA-bd_dom_put_sf"/>
</dbReference>
<dbReference type="Proteomes" id="UP000289856">
    <property type="component" value="Chromosome"/>
</dbReference>
<feature type="domain" description="HTH merR-type" evidence="2">
    <location>
        <begin position="3"/>
        <end position="72"/>
    </location>
</feature>
<dbReference type="InterPro" id="IPR000551">
    <property type="entry name" value="MerR-type_HTH_dom"/>
</dbReference>
<dbReference type="RefSeq" id="WP_130616134.1">
    <property type="nucleotide sequence ID" value="NZ_AP019400.1"/>
</dbReference>
<reference evidence="3 4" key="1">
    <citation type="submission" date="2019-01" db="EMBL/GenBank/DDBJ databases">
        <title>Complete genome sequence of Cohnella hallensis HS21 isolated from Korean fir (Abies koreana) rhizospheric soil.</title>
        <authorList>
            <person name="Jiang L."/>
            <person name="Kang S.W."/>
            <person name="Kim S."/>
            <person name="Jung J."/>
            <person name="Kim C.Y."/>
            <person name="Kim D.H."/>
            <person name="Kim S.W."/>
            <person name="Lee J."/>
        </authorList>
    </citation>
    <scope>NUCLEOTIDE SEQUENCE [LARGE SCALE GENOMIC DNA]</scope>
    <source>
        <strain evidence="3 4">HS21</strain>
    </source>
</reference>
<accession>A0A3T1DFA2</accession>